<protein>
    <submittedName>
        <fullName evidence="2">Uncharacterized protein</fullName>
    </submittedName>
</protein>
<evidence type="ECO:0000313" key="3">
    <source>
        <dbReference type="Proteomes" id="UP001614264"/>
    </source>
</evidence>
<organism evidence="2 3">
    <name type="scientific">Streptomyces salinarius</name>
    <dbReference type="NCBI Taxonomy" id="2762598"/>
    <lineage>
        <taxon>Bacteria</taxon>
        <taxon>Bacillati</taxon>
        <taxon>Actinomycetota</taxon>
        <taxon>Actinomycetes</taxon>
        <taxon>Kitasatosporales</taxon>
        <taxon>Streptomycetaceae</taxon>
        <taxon>Streptomyces</taxon>
    </lineage>
</organism>
<proteinExistence type="predicted"/>
<feature type="compositionally biased region" description="Basic and acidic residues" evidence="1">
    <location>
        <begin position="20"/>
        <end position="42"/>
    </location>
</feature>
<reference evidence="2 3" key="1">
    <citation type="submission" date="2024-07" db="EMBL/GenBank/DDBJ databases">
        <title>Whole genome sequencing of Prodigiosin pigment-producing Streptomyces salinarius isolated from rhizosphere soil of Arachis hypogaea.</title>
        <authorList>
            <person name="Vidhya A."/>
            <person name="Ramya S."/>
        </authorList>
    </citation>
    <scope>NUCLEOTIDE SEQUENCE [LARGE SCALE GENOMIC DNA]</scope>
    <source>
        <strain evidence="2 3">VRMG2420</strain>
    </source>
</reference>
<comment type="caution">
    <text evidence="2">The sequence shown here is derived from an EMBL/GenBank/DDBJ whole genome shotgun (WGS) entry which is preliminary data.</text>
</comment>
<dbReference type="Proteomes" id="UP001614264">
    <property type="component" value="Unassembled WGS sequence"/>
</dbReference>
<dbReference type="EMBL" id="JBITPR010000026">
    <property type="protein sequence ID" value="MFI7870496.1"/>
    <property type="molecule type" value="Genomic_DNA"/>
</dbReference>
<feature type="region of interest" description="Disordered" evidence="1">
    <location>
        <begin position="1"/>
        <end position="136"/>
    </location>
</feature>
<evidence type="ECO:0000313" key="2">
    <source>
        <dbReference type="EMBL" id="MFI7870496.1"/>
    </source>
</evidence>
<feature type="compositionally biased region" description="Low complexity" evidence="1">
    <location>
        <begin position="53"/>
        <end position="126"/>
    </location>
</feature>
<feature type="region of interest" description="Disordered" evidence="1">
    <location>
        <begin position="174"/>
        <end position="199"/>
    </location>
</feature>
<sequence>MSDTTDEPGTAAGHGTVPGRDVHAERGDVHAERGDVHAERGADSGPGTSTGSATPADARTTAGPGTAAGRGTTADPRTTTDPGPGAAPGTAAAPGAAADAGPDGITPAPAPSETAAPQAPPAADRPLLPPTDSDRLGERLHHALAGFVDAPRASVEEADRVLEEITARFTEAVTHRRQTLRASWREPGEGGGAPSTDTEQLRLALRDYRELAGRLMRL</sequence>
<gene>
    <name evidence="2" type="ORF">AB4829_07790</name>
</gene>
<keyword evidence="3" id="KW-1185">Reference proteome</keyword>
<name>A0ABW8B687_9ACTN</name>
<dbReference type="RefSeq" id="WP_399591685.1">
    <property type="nucleotide sequence ID" value="NZ_JBITPR010000026.1"/>
</dbReference>
<accession>A0ABW8B687</accession>
<evidence type="ECO:0000256" key="1">
    <source>
        <dbReference type="SAM" id="MobiDB-lite"/>
    </source>
</evidence>